<accession>A0A8H6WSS0</accession>
<dbReference type="PANTHER" id="PTHR42760:SF121">
    <property type="entry name" value="3-OXOACYL-(ACYL-CARRIER-PROTEIN) REDUCTASE"/>
    <property type="match status" value="1"/>
</dbReference>
<dbReference type="OrthoDB" id="498125at2759"/>
<dbReference type="GO" id="GO:0006633">
    <property type="term" value="P:fatty acid biosynthetic process"/>
    <property type="evidence" value="ECO:0007669"/>
    <property type="project" value="TreeGrafter"/>
</dbReference>
<dbReference type="InterPro" id="IPR036291">
    <property type="entry name" value="NAD(P)-bd_dom_sf"/>
</dbReference>
<dbReference type="Pfam" id="PF00106">
    <property type="entry name" value="adh_short"/>
    <property type="match status" value="1"/>
</dbReference>
<comment type="caution">
    <text evidence="3">The sequence shown here is derived from an EMBL/GenBank/DDBJ whole genome shotgun (WGS) entry which is preliminary data.</text>
</comment>
<organism evidence="3 4">
    <name type="scientific">Mycena sanguinolenta</name>
    <dbReference type="NCBI Taxonomy" id="230812"/>
    <lineage>
        <taxon>Eukaryota</taxon>
        <taxon>Fungi</taxon>
        <taxon>Dikarya</taxon>
        <taxon>Basidiomycota</taxon>
        <taxon>Agaricomycotina</taxon>
        <taxon>Agaricomycetes</taxon>
        <taxon>Agaricomycetidae</taxon>
        <taxon>Agaricales</taxon>
        <taxon>Marasmiineae</taxon>
        <taxon>Mycenaceae</taxon>
        <taxon>Mycena</taxon>
    </lineage>
</organism>
<dbReference type="PRINTS" id="PR00081">
    <property type="entry name" value="GDHRDH"/>
</dbReference>
<name>A0A8H6WSS0_9AGAR</name>
<dbReference type="FunFam" id="3.40.50.720:FF:000084">
    <property type="entry name" value="Short-chain dehydrogenase reductase"/>
    <property type="match status" value="2"/>
</dbReference>
<evidence type="ECO:0000313" key="4">
    <source>
        <dbReference type="Proteomes" id="UP000623467"/>
    </source>
</evidence>
<dbReference type="GO" id="GO:0048038">
    <property type="term" value="F:quinone binding"/>
    <property type="evidence" value="ECO:0007669"/>
    <property type="project" value="TreeGrafter"/>
</dbReference>
<dbReference type="EMBL" id="JACAZH010000071">
    <property type="protein sequence ID" value="KAF7328667.1"/>
    <property type="molecule type" value="Genomic_DNA"/>
</dbReference>
<dbReference type="Gene3D" id="3.40.50.720">
    <property type="entry name" value="NAD(P)-binding Rossmann-like Domain"/>
    <property type="match status" value="2"/>
</dbReference>
<dbReference type="SUPFAM" id="SSF51735">
    <property type="entry name" value="NAD(P)-binding Rossmann-fold domains"/>
    <property type="match status" value="2"/>
</dbReference>
<keyword evidence="2" id="KW-0521">NADP</keyword>
<dbReference type="AlphaFoldDB" id="A0A8H6WSS0"/>
<dbReference type="PROSITE" id="PS00061">
    <property type="entry name" value="ADH_SHORT"/>
    <property type="match status" value="1"/>
</dbReference>
<evidence type="ECO:0000313" key="3">
    <source>
        <dbReference type="EMBL" id="KAF7328667.1"/>
    </source>
</evidence>
<gene>
    <name evidence="3" type="ORF">MSAN_02468300</name>
</gene>
<protein>
    <submittedName>
        <fullName evidence="3">NAD(P)-binding protein</fullName>
    </submittedName>
</protein>
<dbReference type="PRINTS" id="PR00080">
    <property type="entry name" value="SDRFAMILY"/>
</dbReference>
<comment type="similarity">
    <text evidence="1">Belongs to the short-chain dehydrogenases/reductases (SDR) family.</text>
</comment>
<evidence type="ECO:0000256" key="1">
    <source>
        <dbReference type="ARBA" id="ARBA00006484"/>
    </source>
</evidence>
<dbReference type="Proteomes" id="UP000623467">
    <property type="component" value="Unassembled WGS sequence"/>
</dbReference>
<dbReference type="GO" id="GO:0016616">
    <property type="term" value="F:oxidoreductase activity, acting on the CH-OH group of donors, NAD or NADP as acceptor"/>
    <property type="evidence" value="ECO:0007669"/>
    <property type="project" value="TreeGrafter"/>
</dbReference>
<evidence type="ECO:0000256" key="2">
    <source>
        <dbReference type="ARBA" id="ARBA00022857"/>
    </source>
</evidence>
<sequence length="572" mass="60569">MSSKGTALVTGAAQGIGRGIALRLAEDGFDVAVNDIQDNAAKLDTVVAEIKQKGRESSKHLADVSRDEDVKEMVDNVVKHHGSLNVMVANAGIVGPLEKTLTETSADQWNHIMNVNARGTFLCYKYAGIQMIKQGHGGRIIGASSIAGKQGLAFHAAYSASKFAVRGITQAAACELGVHGITVNAYSPGAVNTAMLAAQATSSEDAAAVYNKFKEASPLKLVGTPEDIANLVSFLASKESKFITGQSIPQFIFPSTVCYLVSAIVVSSHPVGKRSAIYIRLTGQSTGRPSSLSCRRPKELSSLLALHKGIGRSIALRLADDGFNVAVNDISNNSEKLDALVREIQEKGRASSKYVADVSQDEQVKRMVDDVVERHGSLDVMVANAGITGIVAPLTEISADEWDKAMNVNARGTFLCYKYAGIQMIKQGRGGRIIGASSTAGKQGFATHGSYCASKFAVRGLTQVFDCLVVDETVELTWTSALEFGPHGITANAYAPGVIDTPILGAARDTIVEHYTKTSALKKIGVPEDISALVSFLVSKEAQFITGQSISINGAKNDIIVRSTQETNGFAT</sequence>
<dbReference type="Pfam" id="PF13561">
    <property type="entry name" value="adh_short_C2"/>
    <property type="match status" value="1"/>
</dbReference>
<dbReference type="PANTHER" id="PTHR42760">
    <property type="entry name" value="SHORT-CHAIN DEHYDROGENASES/REDUCTASES FAMILY MEMBER"/>
    <property type="match status" value="1"/>
</dbReference>
<keyword evidence="4" id="KW-1185">Reference proteome</keyword>
<proteinExistence type="inferred from homology"/>
<dbReference type="InterPro" id="IPR020904">
    <property type="entry name" value="Sc_DH/Rdtase_CS"/>
</dbReference>
<dbReference type="InterPro" id="IPR002347">
    <property type="entry name" value="SDR_fam"/>
</dbReference>
<reference evidence="3" key="1">
    <citation type="submission" date="2020-05" db="EMBL/GenBank/DDBJ databases">
        <title>Mycena genomes resolve the evolution of fungal bioluminescence.</title>
        <authorList>
            <person name="Tsai I.J."/>
        </authorList>
    </citation>
    <scope>NUCLEOTIDE SEQUENCE</scope>
    <source>
        <strain evidence="3">160909Yilan</strain>
    </source>
</reference>